<comment type="caution">
    <text evidence="1">The sequence shown here is derived from an EMBL/GenBank/DDBJ whole genome shotgun (WGS) entry which is preliminary data.</text>
</comment>
<evidence type="ECO:0000313" key="1">
    <source>
        <dbReference type="EMBL" id="GFO40285.1"/>
    </source>
</evidence>
<name>A0AAV4D843_9GAST</name>
<protein>
    <submittedName>
        <fullName evidence="1">Uncharacterized protein</fullName>
    </submittedName>
</protein>
<dbReference type="Proteomes" id="UP000735302">
    <property type="component" value="Unassembled WGS sequence"/>
</dbReference>
<reference evidence="1 2" key="1">
    <citation type="journal article" date="2021" name="Elife">
        <title>Chloroplast acquisition without the gene transfer in kleptoplastic sea slugs, Plakobranchus ocellatus.</title>
        <authorList>
            <person name="Maeda T."/>
            <person name="Takahashi S."/>
            <person name="Yoshida T."/>
            <person name="Shimamura S."/>
            <person name="Takaki Y."/>
            <person name="Nagai Y."/>
            <person name="Toyoda A."/>
            <person name="Suzuki Y."/>
            <person name="Arimoto A."/>
            <person name="Ishii H."/>
            <person name="Satoh N."/>
            <person name="Nishiyama T."/>
            <person name="Hasebe M."/>
            <person name="Maruyama T."/>
            <person name="Minagawa J."/>
            <person name="Obokata J."/>
            <person name="Shigenobu S."/>
        </authorList>
    </citation>
    <scope>NUCLEOTIDE SEQUENCE [LARGE SCALE GENOMIC DNA]</scope>
</reference>
<gene>
    <name evidence="1" type="ORF">PoB_006679000</name>
</gene>
<keyword evidence="2" id="KW-1185">Reference proteome</keyword>
<accession>A0AAV4D843</accession>
<organism evidence="1 2">
    <name type="scientific">Plakobranchus ocellatus</name>
    <dbReference type="NCBI Taxonomy" id="259542"/>
    <lineage>
        <taxon>Eukaryota</taxon>
        <taxon>Metazoa</taxon>
        <taxon>Spiralia</taxon>
        <taxon>Lophotrochozoa</taxon>
        <taxon>Mollusca</taxon>
        <taxon>Gastropoda</taxon>
        <taxon>Heterobranchia</taxon>
        <taxon>Euthyneura</taxon>
        <taxon>Panpulmonata</taxon>
        <taxon>Sacoglossa</taxon>
        <taxon>Placobranchoidea</taxon>
        <taxon>Plakobranchidae</taxon>
        <taxon>Plakobranchus</taxon>
    </lineage>
</organism>
<evidence type="ECO:0000313" key="2">
    <source>
        <dbReference type="Proteomes" id="UP000735302"/>
    </source>
</evidence>
<dbReference type="AlphaFoldDB" id="A0AAV4D843"/>
<proteinExistence type="predicted"/>
<dbReference type="EMBL" id="BLXT01007596">
    <property type="protein sequence ID" value="GFO40285.1"/>
    <property type="molecule type" value="Genomic_DNA"/>
</dbReference>
<sequence>MVLAPKKNKRVQKVSLKFNNGILPRPIRRNILKERDPKNIVRIRGVDDSQENWIDLDAIHRFPINRGGNLVAPSKPHSATVMIDFAGIEQADATTEDISPL</sequence>